<dbReference type="AlphaFoldDB" id="A0A699S0D3"/>
<sequence>FGGNEKHNVGRVKMQSGEYESEGKAYEDE</sequence>
<comment type="caution">
    <text evidence="2">The sequence shown here is derived from an EMBL/GenBank/DDBJ whole genome shotgun (WGS) entry which is preliminary data.</text>
</comment>
<protein>
    <submittedName>
        <fullName evidence="2">Uncharacterized protein</fullName>
    </submittedName>
</protein>
<reference evidence="2" key="1">
    <citation type="journal article" date="2019" name="Sci. Rep.">
        <title>Draft genome of Tanacetum cinerariifolium, the natural source of mosquito coil.</title>
        <authorList>
            <person name="Yamashiro T."/>
            <person name="Shiraishi A."/>
            <person name="Satake H."/>
            <person name="Nakayama K."/>
        </authorList>
    </citation>
    <scope>NUCLEOTIDE SEQUENCE</scope>
</reference>
<feature type="non-terminal residue" evidence="2">
    <location>
        <position position="1"/>
    </location>
</feature>
<dbReference type="EMBL" id="BKCJ011128385">
    <property type="protein sequence ID" value="GFC90825.1"/>
    <property type="molecule type" value="Genomic_DNA"/>
</dbReference>
<evidence type="ECO:0000313" key="2">
    <source>
        <dbReference type="EMBL" id="GFC90825.1"/>
    </source>
</evidence>
<name>A0A699S0D3_TANCI</name>
<feature type="region of interest" description="Disordered" evidence="1">
    <location>
        <begin position="1"/>
        <end position="29"/>
    </location>
</feature>
<organism evidence="2">
    <name type="scientific">Tanacetum cinerariifolium</name>
    <name type="common">Dalmatian daisy</name>
    <name type="synonym">Chrysanthemum cinerariifolium</name>
    <dbReference type="NCBI Taxonomy" id="118510"/>
    <lineage>
        <taxon>Eukaryota</taxon>
        <taxon>Viridiplantae</taxon>
        <taxon>Streptophyta</taxon>
        <taxon>Embryophyta</taxon>
        <taxon>Tracheophyta</taxon>
        <taxon>Spermatophyta</taxon>
        <taxon>Magnoliopsida</taxon>
        <taxon>eudicotyledons</taxon>
        <taxon>Gunneridae</taxon>
        <taxon>Pentapetalae</taxon>
        <taxon>asterids</taxon>
        <taxon>campanulids</taxon>
        <taxon>Asterales</taxon>
        <taxon>Asteraceae</taxon>
        <taxon>Asteroideae</taxon>
        <taxon>Anthemideae</taxon>
        <taxon>Anthemidinae</taxon>
        <taxon>Tanacetum</taxon>
    </lineage>
</organism>
<proteinExistence type="predicted"/>
<evidence type="ECO:0000256" key="1">
    <source>
        <dbReference type="SAM" id="MobiDB-lite"/>
    </source>
</evidence>
<accession>A0A699S0D3</accession>
<gene>
    <name evidence="2" type="ORF">Tci_862795</name>
</gene>